<name>A0A915K0E7_ROMCU</name>
<sequence length="72" mass="8219">MPSTIELPAVENIFHQKIAHPAENIGHVVHRLIGLISHHGQISRFAYLLSTMDEKFPSFFTDCCINQFKNNN</sequence>
<evidence type="ECO:0000313" key="1">
    <source>
        <dbReference type="Proteomes" id="UP000887565"/>
    </source>
</evidence>
<dbReference type="WBParaSite" id="nRc.2.0.1.t31779-RA">
    <property type="protein sequence ID" value="nRc.2.0.1.t31779-RA"/>
    <property type="gene ID" value="nRc.2.0.1.g31779"/>
</dbReference>
<accession>A0A915K0E7</accession>
<dbReference type="Proteomes" id="UP000887565">
    <property type="component" value="Unplaced"/>
</dbReference>
<keyword evidence="1" id="KW-1185">Reference proteome</keyword>
<proteinExistence type="predicted"/>
<evidence type="ECO:0000313" key="2">
    <source>
        <dbReference type="WBParaSite" id="nRc.2.0.1.t31779-RA"/>
    </source>
</evidence>
<organism evidence="1 2">
    <name type="scientific">Romanomermis culicivorax</name>
    <name type="common">Nematode worm</name>
    <dbReference type="NCBI Taxonomy" id="13658"/>
    <lineage>
        <taxon>Eukaryota</taxon>
        <taxon>Metazoa</taxon>
        <taxon>Ecdysozoa</taxon>
        <taxon>Nematoda</taxon>
        <taxon>Enoplea</taxon>
        <taxon>Dorylaimia</taxon>
        <taxon>Mermithida</taxon>
        <taxon>Mermithoidea</taxon>
        <taxon>Mermithidae</taxon>
        <taxon>Romanomermis</taxon>
    </lineage>
</organism>
<dbReference type="AlphaFoldDB" id="A0A915K0E7"/>
<reference evidence="2" key="1">
    <citation type="submission" date="2022-11" db="UniProtKB">
        <authorList>
            <consortium name="WormBaseParasite"/>
        </authorList>
    </citation>
    <scope>IDENTIFICATION</scope>
</reference>
<protein>
    <submittedName>
        <fullName evidence="2">Uncharacterized protein</fullName>
    </submittedName>
</protein>